<dbReference type="RefSeq" id="WP_106007596.1">
    <property type="nucleotide sequence ID" value="NZ_JALCPJ010000063.1"/>
</dbReference>
<evidence type="ECO:0000256" key="1">
    <source>
        <dbReference type="SAM" id="MobiDB-lite"/>
    </source>
</evidence>
<gene>
    <name evidence="3" type="ORF">CLLU_00650</name>
</gene>
<proteinExistence type="predicted"/>
<feature type="transmembrane region" description="Helical" evidence="2">
    <location>
        <begin position="76"/>
        <end position="95"/>
    </location>
</feature>
<feature type="region of interest" description="Disordered" evidence="1">
    <location>
        <begin position="1"/>
        <end position="24"/>
    </location>
</feature>
<protein>
    <submittedName>
        <fullName evidence="3">Uncharacterized protein</fullName>
    </submittedName>
</protein>
<dbReference type="EMBL" id="PVXP01000001">
    <property type="protein sequence ID" value="PRR86899.1"/>
    <property type="molecule type" value="Genomic_DNA"/>
</dbReference>
<name>A0A2T0BSQ7_9CLOT</name>
<keyword evidence="4" id="KW-1185">Reference proteome</keyword>
<accession>A0A2T0BSQ7</accession>
<dbReference type="AlphaFoldDB" id="A0A2T0BSQ7"/>
<keyword evidence="2" id="KW-0472">Membrane</keyword>
<reference evidence="3 4" key="1">
    <citation type="submission" date="2018-03" db="EMBL/GenBank/DDBJ databases">
        <title>Genome sequence of Clostridium luticellarii DSM 29923.</title>
        <authorList>
            <person name="Poehlein A."/>
            <person name="Daniel R."/>
        </authorList>
    </citation>
    <scope>NUCLEOTIDE SEQUENCE [LARGE SCALE GENOMIC DNA]</scope>
    <source>
        <strain evidence="3 4">DSM 29923</strain>
    </source>
</reference>
<keyword evidence="2" id="KW-1133">Transmembrane helix</keyword>
<evidence type="ECO:0000313" key="3">
    <source>
        <dbReference type="EMBL" id="PRR86899.1"/>
    </source>
</evidence>
<organism evidence="3 4">
    <name type="scientific">Clostridium luticellarii</name>
    <dbReference type="NCBI Taxonomy" id="1691940"/>
    <lineage>
        <taxon>Bacteria</taxon>
        <taxon>Bacillati</taxon>
        <taxon>Bacillota</taxon>
        <taxon>Clostridia</taxon>
        <taxon>Eubacteriales</taxon>
        <taxon>Clostridiaceae</taxon>
        <taxon>Clostridium</taxon>
    </lineage>
</organism>
<feature type="compositionally biased region" description="Basic residues" evidence="1">
    <location>
        <begin position="57"/>
        <end position="75"/>
    </location>
</feature>
<dbReference type="Proteomes" id="UP000237798">
    <property type="component" value="Unassembled WGS sequence"/>
</dbReference>
<sequence length="102" mass="12722">MDSNNNNEGKNQYPHNSQPVDYSMQYSPYSCPMFYDEPIDDDEYYDMDEDDDINAGFRKRNPRKRRRRRRRRRRRIRPFPYHHSMALILPVIIPYDNYYDEY</sequence>
<evidence type="ECO:0000313" key="4">
    <source>
        <dbReference type="Proteomes" id="UP000237798"/>
    </source>
</evidence>
<feature type="region of interest" description="Disordered" evidence="1">
    <location>
        <begin position="45"/>
        <end position="75"/>
    </location>
</feature>
<evidence type="ECO:0000256" key="2">
    <source>
        <dbReference type="SAM" id="Phobius"/>
    </source>
</evidence>
<comment type="caution">
    <text evidence="3">The sequence shown here is derived from an EMBL/GenBank/DDBJ whole genome shotgun (WGS) entry which is preliminary data.</text>
</comment>
<keyword evidence="2" id="KW-0812">Transmembrane</keyword>